<dbReference type="PANTHER" id="PTHR43092:SF2">
    <property type="entry name" value="HERCYNYLCYSTEINE SULFOXIDE LYASE"/>
    <property type="match status" value="1"/>
</dbReference>
<dbReference type="RefSeq" id="WP_187720754.1">
    <property type="nucleotide sequence ID" value="NZ_BAABBL010000005.1"/>
</dbReference>
<feature type="domain" description="Aminotransferase class V" evidence="2">
    <location>
        <begin position="89"/>
        <end position="234"/>
    </location>
</feature>
<evidence type="ECO:0000256" key="1">
    <source>
        <dbReference type="ARBA" id="ARBA00022898"/>
    </source>
</evidence>
<evidence type="ECO:0000259" key="2">
    <source>
        <dbReference type="Pfam" id="PF00266"/>
    </source>
</evidence>
<dbReference type="InterPro" id="IPR015424">
    <property type="entry name" value="PyrdxlP-dep_Trfase"/>
</dbReference>
<dbReference type="InterPro" id="IPR000192">
    <property type="entry name" value="Aminotrans_V_dom"/>
</dbReference>
<keyword evidence="3" id="KW-0032">Aminotransferase</keyword>
<gene>
    <name evidence="3" type="ORF">H9L22_15880</name>
</gene>
<dbReference type="PANTHER" id="PTHR43092">
    <property type="entry name" value="L-CYSTEINE DESULFHYDRASE"/>
    <property type="match status" value="1"/>
</dbReference>
<dbReference type="Proteomes" id="UP000516117">
    <property type="component" value="Chromosome"/>
</dbReference>
<evidence type="ECO:0000313" key="3">
    <source>
        <dbReference type="EMBL" id="QNP55625.1"/>
    </source>
</evidence>
<keyword evidence="4" id="KW-1185">Reference proteome</keyword>
<dbReference type="EMBL" id="CP060789">
    <property type="protein sequence ID" value="QNP55625.1"/>
    <property type="molecule type" value="Genomic_DNA"/>
</dbReference>
<name>A0A7H0H509_9ACTN</name>
<accession>A0A7H0H509</accession>
<dbReference type="GO" id="GO:0008483">
    <property type="term" value="F:transaminase activity"/>
    <property type="evidence" value="ECO:0007669"/>
    <property type="project" value="UniProtKB-KW"/>
</dbReference>
<keyword evidence="3" id="KW-0808">Transferase</keyword>
<proteinExistence type="predicted"/>
<organism evidence="3 4">
    <name type="scientific">Tessaracoccus defluvii</name>
    <dbReference type="NCBI Taxonomy" id="1285901"/>
    <lineage>
        <taxon>Bacteria</taxon>
        <taxon>Bacillati</taxon>
        <taxon>Actinomycetota</taxon>
        <taxon>Actinomycetes</taxon>
        <taxon>Propionibacteriales</taxon>
        <taxon>Propionibacteriaceae</taxon>
        <taxon>Tessaracoccus</taxon>
    </lineage>
</organism>
<dbReference type="Pfam" id="PF00266">
    <property type="entry name" value="Aminotran_5"/>
    <property type="match status" value="1"/>
</dbReference>
<dbReference type="AlphaFoldDB" id="A0A7H0H509"/>
<keyword evidence="1" id="KW-0663">Pyridoxal phosphate</keyword>
<dbReference type="SUPFAM" id="SSF53383">
    <property type="entry name" value="PLP-dependent transferases"/>
    <property type="match status" value="1"/>
</dbReference>
<evidence type="ECO:0000313" key="4">
    <source>
        <dbReference type="Proteomes" id="UP000516117"/>
    </source>
</evidence>
<sequence length="296" mass="31144">MSGPPFAPACLISGEPARGAWDFGAGIVPLNHGSYGAVPRAVTELQGRMQARADRSAIGWFPHTPAWVAQARAGLAGFVGAAADEAVVAAFTRAIGPRTKLVVVDQITSPTARILPTARIADVAHAAGARVLVDGAHAPGLIGDAARVAGGDWWFGNLHKWPSAPRGSALLVTSAADRDELWPLIDSWHARLSYPERFDMQGTLDVTPYLASPMAIGWLEENYGWARARATMTANADAAADAVAEAVAPYLDGVGFVRLSVHLYTTAADIDAFNDRAVPLLVEWSREPGAGRPAPS</sequence>
<dbReference type="InterPro" id="IPR015421">
    <property type="entry name" value="PyrdxlP-dep_Trfase_major"/>
</dbReference>
<reference evidence="3 4" key="1">
    <citation type="submission" date="2020-08" db="EMBL/GenBank/DDBJ databases">
        <title>Genome sequence of Tessaracoccus defluvii JCM 17540T.</title>
        <authorList>
            <person name="Hyun D.-W."/>
            <person name="Bae J.-W."/>
        </authorList>
    </citation>
    <scope>NUCLEOTIDE SEQUENCE [LARGE SCALE GENOMIC DNA]</scope>
    <source>
        <strain evidence="3 4">JCM 17540</strain>
    </source>
</reference>
<protein>
    <submittedName>
        <fullName evidence="3">Aminotransferase class V-fold PLP-dependent enzyme</fullName>
    </submittedName>
</protein>
<dbReference type="Gene3D" id="3.40.640.10">
    <property type="entry name" value="Type I PLP-dependent aspartate aminotransferase-like (Major domain)"/>
    <property type="match status" value="1"/>
</dbReference>
<dbReference type="KEGG" id="tdf:H9L22_15880"/>